<evidence type="ECO:0008006" key="4">
    <source>
        <dbReference type="Google" id="ProtNLM"/>
    </source>
</evidence>
<organism evidence="2 3">
    <name type="scientific">Psilocybe cf. subviscida</name>
    <dbReference type="NCBI Taxonomy" id="2480587"/>
    <lineage>
        <taxon>Eukaryota</taxon>
        <taxon>Fungi</taxon>
        <taxon>Dikarya</taxon>
        <taxon>Basidiomycota</taxon>
        <taxon>Agaricomycotina</taxon>
        <taxon>Agaricomycetes</taxon>
        <taxon>Agaricomycetidae</taxon>
        <taxon>Agaricales</taxon>
        <taxon>Agaricineae</taxon>
        <taxon>Strophariaceae</taxon>
        <taxon>Psilocybe</taxon>
    </lineage>
</organism>
<gene>
    <name evidence="2" type="ORF">D9619_007665</name>
</gene>
<sequence length="106" mass="12129">MQPTCALQAVATMVLIVLSRTQAAPITGSYELDPTRRASSNHTPHALKTVEVRSDEGTPVKYWKRGEDFGVHEWKREETISVQEWRRQANDIPVQEWKRLSPGDQE</sequence>
<accession>A0A8H5ATS9</accession>
<dbReference type="Proteomes" id="UP000567179">
    <property type="component" value="Unassembled WGS sequence"/>
</dbReference>
<evidence type="ECO:0000313" key="2">
    <source>
        <dbReference type="EMBL" id="KAF5310725.1"/>
    </source>
</evidence>
<comment type="caution">
    <text evidence="2">The sequence shown here is derived from an EMBL/GenBank/DDBJ whole genome shotgun (WGS) entry which is preliminary data.</text>
</comment>
<name>A0A8H5ATS9_9AGAR</name>
<feature type="signal peptide" evidence="1">
    <location>
        <begin position="1"/>
        <end position="23"/>
    </location>
</feature>
<dbReference type="AlphaFoldDB" id="A0A8H5ATS9"/>
<reference evidence="2 3" key="1">
    <citation type="journal article" date="2020" name="ISME J.">
        <title>Uncovering the hidden diversity of litter-decomposition mechanisms in mushroom-forming fungi.</title>
        <authorList>
            <person name="Floudas D."/>
            <person name="Bentzer J."/>
            <person name="Ahren D."/>
            <person name="Johansson T."/>
            <person name="Persson P."/>
            <person name="Tunlid A."/>
        </authorList>
    </citation>
    <scope>NUCLEOTIDE SEQUENCE [LARGE SCALE GENOMIC DNA]</scope>
    <source>
        <strain evidence="2 3">CBS 101986</strain>
    </source>
</reference>
<feature type="chain" id="PRO_5034229035" description="Secreted protein" evidence="1">
    <location>
        <begin position="24"/>
        <end position="106"/>
    </location>
</feature>
<protein>
    <recommendedName>
        <fullName evidence="4">Secreted protein</fullName>
    </recommendedName>
</protein>
<proteinExistence type="predicted"/>
<keyword evidence="3" id="KW-1185">Reference proteome</keyword>
<evidence type="ECO:0000256" key="1">
    <source>
        <dbReference type="SAM" id="SignalP"/>
    </source>
</evidence>
<evidence type="ECO:0000313" key="3">
    <source>
        <dbReference type="Proteomes" id="UP000567179"/>
    </source>
</evidence>
<dbReference type="EMBL" id="JAACJJ010000057">
    <property type="protein sequence ID" value="KAF5310725.1"/>
    <property type="molecule type" value="Genomic_DNA"/>
</dbReference>
<keyword evidence="1" id="KW-0732">Signal</keyword>